<proteinExistence type="predicted"/>
<dbReference type="STRING" id="1890683.A0A427YGA6"/>
<dbReference type="EMBL" id="RSCD01000011">
    <property type="protein sequence ID" value="RSH90136.1"/>
    <property type="molecule type" value="Genomic_DNA"/>
</dbReference>
<feature type="region of interest" description="Disordered" evidence="1">
    <location>
        <begin position="532"/>
        <end position="552"/>
    </location>
</feature>
<keyword evidence="2" id="KW-0732">Signal</keyword>
<feature type="chain" id="PRO_5019422005" description="Bromodomain associated domain-containing protein" evidence="2">
    <location>
        <begin position="25"/>
        <end position="552"/>
    </location>
</feature>
<feature type="compositionally biased region" description="Low complexity" evidence="1">
    <location>
        <begin position="453"/>
        <end position="462"/>
    </location>
</feature>
<dbReference type="CDD" id="cd00076">
    <property type="entry name" value="HFD_SF"/>
    <property type="match status" value="1"/>
</dbReference>
<keyword evidence="4" id="KW-1185">Reference proteome</keyword>
<organism evidence="3 4">
    <name type="scientific">Saitozyma podzolica</name>
    <dbReference type="NCBI Taxonomy" id="1890683"/>
    <lineage>
        <taxon>Eukaryota</taxon>
        <taxon>Fungi</taxon>
        <taxon>Dikarya</taxon>
        <taxon>Basidiomycota</taxon>
        <taxon>Agaricomycotina</taxon>
        <taxon>Tremellomycetes</taxon>
        <taxon>Tremellales</taxon>
        <taxon>Trimorphomycetaceae</taxon>
        <taxon>Saitozyma</taxon>
    </lineage>
</organism>
<feature type="signal peptide" evidence="2">
    <location>
        <begin position="1"/>
        <end position="24"/>
    </location>
</feature>
<evidence type="ECO:0008006" key="5">
    <source>
        <dbReference type="Google" id="ProtNLM"/>
    </source>
</evidence>
<evidence type="ECO:0000256" key="1">
    <source>
        <dbReference type="SAM" id="MobiDB-lite"/>
    </source>
</evidence>
<sequence length="552" mass="57775">MASASPEAILHLATLHLLAQAGFASTSRAASLTLSTATEKYLRLVASACTERAGLAGRNKVAAGDVLATLEDLGEGVESLWEWVVDQPVVRFEGGTGGLQERLDEGRGVEEALAEMRLVPEAPDGDDESMEEGSEGDSEDSDDLEADNDRMDIDADTDVKPHLRLKPDPSTWLPPLPGEYAPAPDIVLPQSHQAAPTSTAEKYRRAIPFAGSLLSSKPFEDPPAPSSPVLLPPPSSSFPSLLGTYQAIASEPSVSLRQTDLRRQATEILRRSVASAEQFSPSDTLIFPLPGPRVSPIIPSHSDTQTTSHLLPVNPDRSGMLSSLVHQMHSPHLPPKLRERLTSLRPPLAQTRNGAKDGEPIFYGDPVRGPDQAALNKAKGKPTDPSEETYLRYTWDTGPRGADKFGKGKLPTGKKVVKSGQGETVPREPETTRTLKFRLGDATSPAGPGGSSPGATSPATPGIRIKLGKRDSTEGVPPAASGLAASQEVPAGPSATPASADAPTFTSVAVPTPAAAPAAPAVATNLAPPAPRLSLKLSLSPTPSSTSPTPPT</sequence>
<name>A0A427YGA6_9TREE</name>
<evidence type="ECO:0000313" key="3">
    <source>
        <dbReference type="EMBL" id="RSH90136.1"/>
    </source>
</evidence>
<feature type="compositionally biased region" description="Acidic residues" evidence="1">
    <location>
        <begin position="123"/>
        <end position="146"/>
    </location>
</feature>
<dbReference type="InterPro" id="IPR009072">
    <property type="entry name" value="Histone-fold"/>
</dbReference>
<dbReference type="OrthoDB" id="436852at2759"/>
<evidence type="ECO:0000313" key="4">
    <source>
        <dbReference type="Proteomes" id="UP000279259"/>
    </source>
</evidence>
<feature type="compositionally biased region" description="Basic and acidic residues" evidence="1">
    <location>
        <begin position="147"/>
        <end position="167"/>
    </location>
</feature>
<accession>A0A427YGA6</accession>
<feature type="region of interest" description="Disordered" evidence="1">
    <location>
        <begin position="116"/>
        <end position="178"/>
    </location>
</feature>
<reference evidence="3 4" key="1">
    <citation type="submission" date="2018-11" db="EMBL/GenBank/DDBJ databases">
        <title>Genome sequence of Saitozyma podzolica DSM 27192.</title>
        <authorList>
            <person name="Aliyu H."/>
            <person name="Gorte O."/>
            <person name="Ochsenreither K."/>
        </authorList>
    </citation>
    <scope>NUCLEOTIDE SEQUENCE [LARGE SCALE GENOMIC DNA]</scope>
    <source>
        <strain evidence="3 4">DSM 27192</strain>
    </source>
</reference>
<dbReference type="AlphaFoldDB" id="A0A427YGA6"/>
<feature type="region of interest" description="Disordered" evidence="1">
    <location>
        <begin position="349"/>
        <end position="504"/>
    </location>
</feature>
<dbReference type="Proteomes" id="UP000279259">
    <property type="component" value="Unassembled WGS sequence"/>
</dbReference>
<evidence type="ECO:0000256" key="2">
    <source>
        <dbReference type="SAM" id="SignalP"/>
    </source>
</evidence>
<feature type="compositionally biased region" description="Low complexity" evidence="1">
    <location>
        <begin position="490"/>
        <end position="504"/>
    </location>
</feature>
<protein>
    <recommendedName>
        <fullName evidence="5">Bromodomain associated domain-containing protein</fullName>
    </recommendedName>
</protein>
<dbReference type="GO" id="GO:0046982">
    <property type="term" value="F:protein heterodimerization activity"/>
    <property type="evidence" value="ECO:0007669"/>
    <property type="project" value="InterPro"/>
</dbReference>
<comment type="caution">
    <text evidence="3">The sequence shown here is derived from an EMBL/GenBank/DDBJ whole genome shotgun (WGS) entry which is preliminary data.</text>
</comment>
<gene>
    <name evidence="3" type="ORF">EHS25_001470</name>
</gene>
<dbReference type="Gene3D" id="1.10.20.10">
    <property type="entry name" value="Histone, subunit A"/>
    <property type="match status" value="1"/>
</dbReference>